<keyword evidence="3" id="KW-1185">Reference proteome</keyword>
<reference evidence="2 3" key="1">
    <citation type="submission" date="2019-03" db="EMBL/GenBank/DDBJ databases">
        <title>Subsurface microbial communities from deep shales in Ohio and West Virginia, USA.</title>
        <authorList>
            <person name="Wrighton K."/>
        </authorList>
    </citation>
    <scope>NUCLEOTIDE SEQUENCE [LARGE SCALE GENOMIC DNA]</scope>
    <source>
        <strain evidence="2 3">MSL 6dP</strain>
    </source>
</reference>
<dbReference type="PANTHER" id="PTHR33303">
    <property type="entry name" value="CYTOPLASMIC PROTEIN-RELATED"/>
    <property type="match status" value="1"/>
</dbReference>
<dbReference type="STRING" id="926561.GCA_000379025_00167"/>
<dbReference type="InterPro" id="IPR003781">
    <property type="entry name" value="CoA-bd"/>
</dbReference>
<feature type="domain" description="CoA-binding" evidence="1">
    <location>
        <begin position="7"/>
        <end position="99"/>
    </location>
</feature>
<comment type="caution">
    <text evidence="2">The sequence shown here is derived from an EMBL/GenBank/DDBJ whole genome shotgun (WGS) entry which is preliminary data.</text>
</comment>
<dbReference type="Gene3D" id="3.40.50.720">
    <property type="entry name" value="NAD(P)-binding Rossmann-like Domain"/>
    <property type="match status" value="1"/>
</dbReference>
<dbReference type="AlphaFoldDB" id="A0A4R8H8J1"/>
<dbReference type="EMBL" id="SOEG01000012">
    <property type="protein sequence ID" value="TDX51549.1"/>
    <property type="molecule type" value="Genomic_DNA"/>
</dbReference>
<dbReference type="SMART" id="SM00881">
    <property type="entry name" value="CoA_binding"/>
    <property type="match status" value="1"/>
</dbReference>
<sequence>MNNMISALNQKIYAVVGASENEDKFGYKVFKFLKDRELETYPINPKIEMLDGVKCYSKLEEVDKGIDVVVTVVPPKITKQVVEQSAKLGIKYVWMQPGSNFETAEEYCDELGINAIVDECIMVEMKK</sequence>
<protein>
    <recommendedName>
        <fullName evidence="1">CoA-binding domain-containing protein</fullName>
    </recommendedName>
</protein>
<gene>
    <name evidence="2" type="ORF">C7959_11249</name>
</gene>
<dbReference type="InterPro" id="IPR036291">
    <property type="entry name" value="NAD(P)-bd_dom_sf"/>
</dbReference>
<dbReference type="SUPFAM" id="SSF51735">
    <property type="entry name" value="NAD(P)-binding Rossmann-fold domains"/>
    <property type="match status" value="1"/>
</dbReference>
<proteinExistence type="predicted"/>
<evidence type="ECO:0000259" key="1">
    <source>
        <dbReference type="SMART" id="SM00881"/>
    </source>
</evidence>
<dbReference type="Proteomes" id="UP000295832">
    <property type="component" value="Unassembled WGS sequence"/>
</dbReference>
<organism evidence="2 3">
    <name type="scientific">Orenia marismortui</name>
    <dbReference type="NCBI Taxonomy" id="46469"/>
    <lineage>
        <taxon>Bacteria</taxon>
        <taxon>Bacillati</taxon>
        <taxon>Bacillota</taxon>
        <taxon>Clostridia</taxon>
        <taxon>Halanaerobiales</taxon>
        <taxon>Halobacteroidaceae</taxon>
        <taxon>Orenia</taxon>
    </lineage>
</organism>
<accession>A0A4R8H8J1</accession>
<evidence type="ECO:0000313" key="3">
    <source>
        <dbReference type="Proteomes" id="UP000295832"/>
    </source>
</evidence>
<name>A0A4R8H8J1_9FIRM</name>
<dbReference type="Pfam" id="PF13380">
    <property type="entry name" value="CoA_binding_2"/>
    <property type="match status" value="1"/>
</dbReference>
<evidence type="ECO:0000313" key="2">
    <source>
        <dbReference type="EMBL" id="TDX51549.1"/>
    </source>
</evidence>
<dbReference type="PANTHER" id="PTHR33303:SF2">
    <property type="entry name" value="COA-BINDING DOMAIN-CONTAINING PROTEIN"/>
    <property type="match status" value="1"/>
</dbReference>
<dbReference type="RefSeq" id="WP_134116629.1">
    <property type="nucleotide sequence ID" value="NZ_SOEG01000012.1"/>
</dbReference>